<dbReference type="EMBL" id="JACEEZ010017475">
    <property type="protein sequence ID" value="KAG0717506.1"/>
    <property type="molecule type" value="Genomic_DNA"/>
</dbReference>
<reference evidence="1" key="1">
    <citation type="submission" date="2020-07" db="EMBL/GenBank/DDBJ databases">
        <title>The High-quality genome of the commercially important snow crab, Chionoecetes opilio.</title>
        <authorList>
            <person name="Jeong J.-H."/>
            <person name="Ryu S."/>
        </authorList>
    </citation>
    <scope>NUCLEOTIDE SEQUENCE</scope>
    <source>
        <strain evidence="1">MADBK_172401_WGS</strain>
        <tissue evidence="1">Digestive gland</tissue>
    </source>
</reference>
<dbReference type="Proteomes" id="UP000770661">
    <property type="component" value="Unassembled WGS sequence"/>
</dbReference>
<evidence type="ECO:0000313" key="1">
    <source>
        <dbReference type="EMBL" id="KAG0717506.1"/>
    </source>
</evidence>
<dbReference type="OrthoDB" id="8057780at2759"/>
<comment type="caution">
    <text evidence="1">The sequence shown here is derived from an EMBL/GenBank/DDBJ whole genome shotgun (WGS) entry which is preliminary data.</text>
</comment>
<name>A0A8J4Y681_CHIOP</name>
<keyword evidence="2" id="KW-1185">Reference proteome</keyword>
<gene>
    <name evidence="1" type="ORF">GWK47_054292</name>
</gene>
<protein>
    <submittedName>
        <fullName evidence="1">Uncharacterized protein</fullName>
    </submittedName>
</protein>
<dbReference type="AlphaFoldDB" id="A0A8J4Y681"/>
<accession>A0A8J4Y681</accession>
<proteinExistence type="predicted"/>
<evidence type="ECO:0000313" key="2">
    <source>
        <dbReference type="Proteomes" id="UP000770661"/>
    </source>
</evidence>
<organism evidence="1 2">
    <name type="scientific">Chionoecetes opilio</name>
    <name type="common">Atlantic snow crab</name>
    <name type="synonym">Cancer opilio</name>
    <dbReference type="NCBI Taxonomy" id="41210"/>
    <lineage>
        <taxon>Eukaryota</taxon>
        <taxon>Metazoa</taxon>
        <taxon>Ecdysozoa</taxon>
        <taxon>Arthropoda</taxon>
        <taxon>Crustacea</taxon>
        <taxon>Multicrustacea</taxon>
        <taxon>Malacostraca</taxon>
        <taxon>Eumalacostraca</taxon>
        <taxon>Eucarida</taxon>
        <taxon>Decapoda</taxon>
        <taxon>Pleocyemata</taxon>
        <taxon>Brachyura</taxon>
        <taxon>Eubrachyura</taxon>
        <taxon>Majoidea</taxon>
        <taxon>Majidae</taxon>
        <taxon>Chionoecetes</taxon>
    </lineage>
</organism>
<sequence length="148" mass="16372">MSTPRPPKENKLTKELNPFLGSATSVHPCCDILLRRCCNEPRPRHRTYHVSRVCRSTRARVKNREEIAMSLSFKPEVIGGEGGRLWGRGGVRRNFWVFPCLQTGTGQAVAETVLKLVRGKQLGGNIIGMAFGHDSGQHGGGSRSVYQD</sequence>